<evidence type="ECO:0000256" key="8">
    <source>
        <dbReference type="ARBA" id="ARBA00022741"/>
    </source>
</evidence>
<feature type="domain" description="HAMP" evidence="16">
    <location>
        <begin position="319"/>
        <end position="372"/>
    </location>
</feature>
<keyword evidence="13 14" id="KW-0472">Membrane</keyword>
<keyword evidence="10" id="KW-0067">ATP-binding</keyword>
<dbReference type="SUPFAM" id="SSF47384">
    <property type="entry name" value="Homodimeric domain of signal transducing histidine kinase"/>
    <property type="match status" value="1"/>
</dbReference>
<evidence type="ECO:0000256" key="2">
    <source>
        <dbReference type="ARBA" id="ARBA00004651"/>
    </source>
</evidence>
<dbReference type="SUPFAM" id="SSF158472">
    <property type="entry name" value="HAMP domain-like"/>
    <property type="match status" value="1"/>
</dbReference>
<dbReference type="KEGG" id="pbal:CPBP_00340"/>
<dbReference type="SMART" id="SM00387">
    <property type="entry name" value="HATPase_c"/>
    <property type="match status" value="1"/>
</dbReference>
<evidence type="ECO:0000256" key="1">
    <source>
        <dbReference type="ARBA" id="ARBA00000085"/>
    </source>
</evidence>
<dbReference type="Proteomes" id="UP000594001">
    <property type="component" value="Chromosome"/>
</dbReference>
<dbReference type="AlphaFoldDB" id="A0A7L9RSI9"/>
<dbReference type="Gene3D" id="3.30.450.20">
    <property type="entry name" value="PAS domain"/>
    <property type="match status" value="1"/>
</dbReference>
<dbReference type="InterPro" id="IPR036097">
    <property type="entry name" value="HisK_dim/P_sf"/>
</dbReference>
<dbReference type="InterPro" id="IPR003660">
    <property type="entry name" value="HAMP_dom"/>
</dbReference>
<keyword evidence="6 17" id="KW-0808">Transferase</keyword>
<dbReference type="PROSITE" id="PS50885">
    <property type="entry name" value="HAMP"/>
    <property type="match status" value="1"/>
</dbReference>
<dbReference type="SMART" id="SM00388">
    <property type="entry name" value="HisKA"/>
    <property type="match status" value="1"/>
</dbReference>
<evidence type="ECO:0000256" key="14">
    <source>
        <dbReference type="SAM" id="Phobius"/>
    </source>
</evidence>
<keyword evidence="11 14" id="KW-1133">Transmembrane helix</keyword>
<dbReference type="Pfam" id="PF00672">
    <property type="entry name" value="HAMP"/>
    <property type="match status" value="1"/>
</dbReference>
<comment type="subcellular location">
    <subcellularLocation>
        <location evidence="2">Cell membrane</location>
        <topology evidence="2">Multi-pass membrane protein</topology>
    </subcellularLocation>
</comment>
<keyword evidence="7 14" id="KW-0812">Transmembrane</keyword>
<evidence type="ECO:0000256" key="5">
    <source>
        <dbReference type="ARBA" id="ARBA00022553"/>
    </source>
</evidence>
<keyword evidence="12" id="KW-0902">Two-component regulatory system</keyword>
<protein>
    <recommendedName>
        <fullName evidence="3">histidine kinase</fullName>
        <ecNumber evidence="3">2.7.13.3</ecNumber>
    </recommendedName>
</protein>
<dbReference type="Gene3D" id="6.10.340.10">
    <property type="match status" value="1"/>
</dbReference>
<dbReference type="PIRSF" id="PIRSF037532">
    <property type="entry name" value="STHK_NtrY"/>
    <property type="match status" value="1"/>
</dbReference>
<keyword evidence="8" id="KW-0547">Nucleotide-binding</keyword>
<gene>
    <name evidence="17" type="primary">kinD</name>
    <name evidence="17" type="ORF">CPBP_00340</name>
</gene>
<dbReference type="Gene3D" id="3.30.565.10">
    <property type="entry name" value="Histidine kinase-like ATPase, C-terminal domain"/>
    <property type="match status" value="1"/>
</dbReference>
<dbReference type="InterPro" id="IPR045671">
    <property type="entry name" value="NtrY-like_N"/>
</dbReference>
<dbReference type="EC" id="2.7.13.3" evidence="3"/>
<feature type="transmembrane region" description="Helical" evidence="14">
    <location>
        <begin position="54"/>
        <end position="73"/>
    </location>
</feature>
<dbReference type="Pfam" id="PF00512">
    <property type="entry name" value="HisKA"/>
    <property type="match status" value="1"/>
</dbReference>
<evidence type="ECO:0000313" key="18">
    <source>
        <dbReference type="Proteomes" id="UP000594001"/>
    </source>
</evidence>
<dbReference type="InterPro" id="IPR035965">
    <property type="entry name" value="PAS-like_dom_sf"/>
</dbReference>
<keyword evidence="4" id="KW-1003">Cell membrane</keyword>
<evidence type="ECO:0000259" key="16">
    <source>
        <dbReference type="PROSITE" id="PS50885"/>
    </source>
</evidence>
<proteinExistence type="predicted"/>
<evidence type="ECO:0000256" key="7">
    <source>
        <dbReference type="ARBA" id="ARBA00022692"/>
    </source>
</evidence>
<dbReference type="GO" id="GO:0005524">
    <property type="term" value="F:ATP binding"/>
    <property type="evidence" value="ECO:0007669"/>
    <property type="project" value="UniProtKB-KW"/>
</dbReference>
<evidence type="ECO:0000256" key="13">
    <source>
        <dbReference type="ARBA" id="ARBA00023136"/>
    </source>
</evidence>
<dbReference type="InterPro" id="IPR003661">
    <property type="entry name" value="HisK_dim/P_dom"/>
</dbReference>
<dbReference type="GO" id="GO:0005886">
    <property type="term" value="C:plasma membrane"/>
    <property type="evidence" value="ECO:0007669"/>
    <property type="project" value="UniProtKB-SubCell"/>
</dbReference>
<evidence type="ECO:0000256" key="6">
    <source>
        <dbReference type="ARBA" id="ARBA00022679"/>
    </source>
</evidence>
<dbReference type="SUPFAM" id="SSF55874">
    <property type="entry name" value="ATPase domain of HSP90 chaperone/DNA topoisomerase II/histidine kinase"/>
    <property type="match status" value="1"/>
</dbReference>
<evidence type="ECO:0000256" key="11">
    <source>
        <dbReference type="ARBA" id="ARBA00022989"/>
    </source>
</evidence>
<accession>A0A7L9RSI9</accession>
<dbReference type="SMART" id="SM00304">
    <property type="entry name" value="HAMP"/>
    <property type="match status" value="1"/>
</dbReference>
<dbReference type="PANTHER" id="PTHR43065:SF10">
    <property type="entry name" value="PEROXIDE STRESS-ACTIVATED HISTIDINE KINASE MAK3"/>
    <property type="match status" value="1"/>
</dbReference>
<reference evidence="17 18" key="1">
    <citation type="submission" date="2020-06" db="EMBL/GenBank/DDBJ databases">
        <title>The endosymbiont of the kinetoplastid Bodo saltans is a Paracaedibacter-like alpha-proteobacterium possessing a putative toxin-antitoxin system.</title>
        <authorList>
            <person name="Midha S."/>
            <person name="Rigden D.J."/>
            <person name="Siozios S."/>
            <person name="Hurst G.D.D."/>
            <person name="Jackson A.P."/>
        </authorList>
    </citation>
    <scope>NUCLEOTIDE SEQUENCE [LARGE SCALE GENOMIC DNA]</scope>
    <source>
        <strain evidence="17">Lake Konstanz</strain>
    </source>
</reference>
<keyword evidence="5" id="KW-0597">Phosphoprotein</keyword>
<dbReference type="InterPro" id="IPR003594">
    <property type="entry name" value="HATPase_dom"/>
</dbReference>
<feature type="transmembrane region" description="Helical" evidence="14">
    <location>
        <begin position="293"/>
        <end position="318"/>
    </location>
</feature>
<dbReference type="InterPro" id="IPR005467">
    <property type="entry name" value="His_kinase_dom"/>
</dbReference>
<dbReference type="CDD" id="cd00082">
    <property type="entry name" value="HisKA"/>
    <property type="match status" value="1"/>
</dbReference>
<keyword evidence="9 17" id="KW-0418">Kinase</keyword>
<dbReference type="EMBL" id="CP054719">
    <property type="protein sequence ID" value="QOL19577.1"/>
    <property type="molecule type" value="Genomic_DNA"/>
</dbReference>
<keyword evidence="18" id="KW-1185">Reference proteome</keyword>
<name>A0A7L9RSI9_9PROT</name>
<dbReference type="SUPFAM" id="SSF55785">
    <property type="entry name" value="PYP-like sensor domain (PAS domain)"/>
    <property type="match status" value="1"/>
</dbReference>
<comment type="catalytic activity">
    <reaction evidence="1">
        <text>ATP + protein L-histidine = ADP + protein N-phospho-L-histidine.</text>
        <dbReference type="EC" id="2.7.13.3"/>
    </reaction>
</comment>
<dbReference type="Pfam" id="PF02518">
    <property type="entry name" value="HATPase_c"/>
    <property type="match status" value="1"/>
</dbReference>
<evidence type="ECO:0000256" key="9">
    <source>
        <dbReference type="ARBA" id="ARBA00022777"/>
    </source>
</evidence>
<feature type="domain" description="Histidine kinase" evidence="15">
    <location>
        <begin position="515"/>
        <end position="733"/>
    </location>
</feature>
<evidence type="ECO:0000313" key="17">
    <source>
        <dbReference type="EMBL" id="QOL19577.1"/>
    </source>
</evidence>
<evidence type="ECO:0000256" key="10">
    <source>
        <dbReference type="ARBA" id="ARBA00022840"/>
    </source>
</evidence>
<dbReference type="InterPro" id="IPR036890">
    <property type="entry name" value="HATPase_C_sf"/>
</dbReference>
<dbReference type="InterPro" id="IPR000014">
    <property type="entry name" value="PAS"/>
</dbReference>
<dbReference type="CDD" id="cd00130">
    <property type="entry name" value="PAS"/>
    <property type="match status" value="1"/>
</dbReference>
<feature type="transmembrane region" description="Helical" evidence="14">
    <location>
        <begin position="27"/>
        <end position="47"/>
    </location>
</feature>
<dbReference type="PRINTS" id="PR00344">
    <property type="entry name" value="BCTRLSENSOR"/>
</dbReference>
<dbReference type="GO" id="GO:0000155">
    <property type="term" value="F:phosphorelay sensor kinase activity"/>
    <property type="evidence" value="ECO:0007669"/>
    <property type="project" value="InterPro"/>
</dbReference>
<dbReference type="InterPro" id="IPR017232">
    <property type="entry name" value="NtrY"/>
</dbReference>
<dbReference type="Pfam" id="PF19312">
    <property type="entry name" value="NtrY_N"/>
    <property type="match status" value="1"/>
</dbReference>
<evidence type="ECO:0000256" key="12">
    <source>
        <dbReference type="ARBA" id="ARBA00023012"/>
    </source>
</evidence>
<dbReference type="Gene3D" id="1.10.287.130">
    <property type="match status" value="1"/>
</dbReference>
<dbReference type="PROSITE" id="PS50109">
    <property type="entry name" value="HIS_KIN"/>
    <property type="match status" value="1"/>
</dbReference>
<evidence type="ECO:0000259" key="15">
    <source>
        <dbReference type="PROSITE" id="PS50109"/>
    </source>
</evidence>
<evidence type="ECO:0000256" key="3">
    <source>
        <dbReference type="ARBA" id="ARBA00012438"/>
    </source>
</evidence>
<evidence type="ECO:0000256" key="4">
    <source>
        <dbReference type="ARBA" id="ARBA00022475"/>
    </source>
</evidence>
<dbReference type="InterPro" id="IPR004358">
    <property type="entry name" value="Sig_transdc_His_kin-like_C"/>
</dbReference>
<sequence length="733" mass="83101">MVFHFLNNRNFQRLELWLHRAAVSKKLFYFLVLAALGSGFATYITFIRGGNSDLMLNLIILNVIVLILLVLLIATRLIKLFVSRRHGAAGAKFHVRLVMVFSFLSVTPTLVIYFMSSALFERGVQALVGHFTHDVLQESVEFSNNIRENLKLNMETLAKHISQDINHTYTDTFDLTPQTKTTLEKIYAQYGLKDLFILDKHQTILFQASETPFKEINSHDDTIWDNLKAGLFVVYFSTDSSSIIAGYPLDLKQDLFLFISQSIDSFLPKHFQEIALFKQKYQDIEQNRWQIRFIFMAIYGLFAFLSLLIAIGIGILLADHISSPIAQLIAAADKIRQGNLETRVRIKPNIIEFLGLAKAFNLMVTALQKQKDQLETANINIERRNNFIETTLKGLTSGVIGLDETNHIQVVNDAASNILCLSKDLPEQKLHIADVLPELQDLLYEQSMLQLTDEALSKQSQKLVVIERDGRLCYLSVQISHTKASSDIRKVLTIDDITALHMAQKKAAWGDVARRVAHEIKNPLTPIQLSAERLKRKLVNQLPPAEKELFTTNIETIIRQVEEIERIVKEFSQFSRMPQLTLHEQDVVQVVKQCVALQKTAYDSIQFKETYATEHLVIFCDAQLLGQAISNILKNSIEALLEITYQPKLKPKILILLTLDNKTVTIKISDNGKGFPTNMIDTFLEPYVTTKQKGTGLGLAITKKIIDDHNGTIELKSLDHQGAEVTINLPLHP</sequence>
<organism evidence="17 18">
    <name type="scientific">Candidatus Bodocaedibacter vickermanii</name>
    <dbReference type="NCBI Taxonomy" id="2741701"/>
    <lineage>
        <taxon>Bacteria</taxon>
        <taxon>Pseudomonadati</taxon>
        <taxon>Pseudomonadota</taxon>
        <taxon>Alphaproteobacteria</taxon>
        <taxon>Holosporales</taxon>
        <taxon>Candidatus Paracaedibacteraceae</taxon>
        <taxon>Candidatus Bodocaedibacter</taxon>
    </lineage>
</organism>
<feature type="transmembrane region" description="Helical" evidence="14">
    <location>
        <begin position="93"/>
        <end position="115"/>
    </location>
</feature>
<dbReference type="CDD" id="cd06225">
    <property type="entry name" value="HAMP"/>
    <property type="match status" value="1"/>
</dbReference>
<dbReference type="PANTHER" id="PTHR43065">
    <property type="entry name" value="SENSOR HISTIDINE KINASE"/>
    <property type="match status" value="1"/>
</dbReference>